<gene>
    <name evidence="11" type="ORF">JRQ81_011010</name>
</gene>
<protein>
    <recommendedName>
        <fullName evidence="10">RZ-type domain-containing protein</fullName>
    </recommendedName>
</protein>
<dbReference type="InterPro" id="IPR000967">
    <property type="entry name" value="Znf_NFX1"/>
</dbReference>
<proteinExistence type="predicted"/>
<evidence type="ECO:0000256" key="9">
    <source>
        <dbReference type="SAM" id="MobiDB-lite"/>
    </source>
</evidence>
<dbReference type="InterPro" id="IPR045055">
    <property type="entry name" value="DNA2/NAM7-like"/>
</dbReference>
<keyword evidence="6" id="KW-0862">Zinc</keyword>
<evidence type="ECO:0000259" key="10">
    <source>
        <dbReference type="PROSITE" id="PS51981"/>
    </source>
</evidence>
<dbReference type="Pfam" id="PF13087">
    <property type="entry name" value="AAA_12"/>
    <property type="match status" value="1"/>
</dbReference>
<dbReference type="GO" id="GO:0002376">
    <property type="term" value="P:immune system process"/>
    <property type="evidence" value="ECO:0007669"/>
    <property type="project" value="UniProtKB-KW"/>
</dbReference>
<dbReference type="InterPro" id="IPR041677">
    <property type="entry name" value="DNA2/NAM7_AAA_11"/>
</dbReference>
<evidence type="ECO:0000313" key="11">
    <source>
        <dbReference type="EMBL" id="KAJ7338266.1"/>
    </source>
</evidence>
<evidence type="ECO:0000256" key="5">
    <source>
        <dbReference type="ARBA" id="ARBA00022771"/>
    </source>
</evidence>
<dbReference type="Pfam" id="PF20173">
    <property type="entry name" value="ZnF_RZ-type"/>
    <property type="match status" value="1"/>
</dbReference>
<dbReference type="InterPro" id="IPR027417">
    <property type="entry name" value="P-loop_NTPase"/>
</dbReference>
<dbReference type="Gene3D" id="3.40.50.300">
    <property type="entry name" value="P-loop containing nucleotide triphosphate hydrolases"/>
    <property type="match status" value="3"/>
</dbReference>
<dbReference type="InterPro" id="IPR046439">
    <property type="entry name" value="ZF_RZ_dom"/>
</dbReference>
<dbReference type="EMBL" id="JAPFRF010000003">
    <property type="protein sequence ID" value="KAJ7338266.1"/>
    <property type="molecule type" value="Genomic_DNA"/>
</dbReference>
<feature type="region of interest" description="Disordered" evidence="9">
    <location>
        <begin position="1"/>
        <end position="44"/>
    </location>
</feature>
<dbReference type="InterPro" id="IPR047187">
    <property type="entry name" value="SF1_C_Upf1"/>
</dbReference>
<reference evidence="11" key="1">
    <citation type="journal article" date="2023" name="DNA Res.">
        <title>Chromosome-level genome assembly of Phrynocephalus forsythii using third-generation DNA sequencing and Hi-C analysis.</title>
        <authorList>
            <person name="Qi Y."/>
            <person name="Zhao W."/>
            <person name="Zhao Y."/>
            <person name="Niu C."/>
            <person name="Cao S."/>
            <person name="Zhang Y."/>
        </authorList>
    </citation>
    <scope>NUCLEOTIDE SEQUENCE</scope>
    <source>
        <tissue evidence="11">Muscle</tissue>
    </source>
</reference>
<dbReference type="CDD" id="cd17936">
    <property type="entry name" value="EEXXEc_NFX1"/>
    <property type="match status" value="1"/>
</dbReference>
<feature type="region of interest" description="Disordered" evidence="9">
    <location>
        <begin position="1877"/>
        <end position="2059"/>
    </location>
</feature>
<evidence type="ECO:0000256" key="2">
    <source>
        <dbReference type="ARBA" id="ARBA00022490"/>
    </source>
</evidence>
<evidence type="ECO:0000256" key="1">
    <source>
        <dbReference type="ARBA" id="ARBA00004496"/>
    </source>
</evidence>
<dbReference type="PANTHER" id="PTHR10887:SF341">
    <property type="entry name" value="NFX1-TYPE ZINC FINGER-CONTAINING PROTEIN 1"/>
    <property type="match status" value="1"/>
</dbReference>
<dbReference type="CDD" id="cd18808">
    <property type="entry name" value="SF1_C_Upf1"/>
    <property type="match status" value="1"/>
</dbReference>
<dbReference type="GO" id="GO:0031380">
    <property type="term" value="C:nuclear RNA-directed RNA polymerase complex"/>
    <property type="evidence" value="ECO:0007669"/>
    <property type="project" value="TreeGrafter"/>
</dbReference>
<dbReference type="FunFam" id="3.40.50.300:FF:000742">
    <property type="entry name" value="NFX1-type zinc finger-containing protein 1"/>
    <property type="match status" value="1"/>
</dbReference>
<evidence type="ECO:0000256" key="4">
    <source>
        <dbReference type="ARBA" id="ARBA00022737"/>
    </source>
</evidence>
<dbReference type="Pfam" id="PF25396">
    <property type="entry name" value="ZNFX1"/>
    <property type="match status" value="1"/>
</dbReference>
<dbReference type="GO" id="GO:0031048">
    <property type="term" value="P:regulatory ncRNA-mediated heterochromatin formation"/>
    <property type="evidence" value="ECO:0007669"/>
    <property type="project" value="TreeGrafter"/>
</dbReference>
<accession>A0A9Q0Y0J9</accession>
<comment type="caution">
    <text evidence="11">The sequence shown here is derived from an EMBL/GenBank/DDBJ whole genome shotgun (WGS) entry which is preliminary data.</text>
</comment>
<keyword evidence="7" id="KW-0391">Immunity</keyword>
<evidence type="ECO:0000256" key="6">
    <source>
        <dbReference type="ARBA" id="ARBA00022833"/>
    </source>
</evidence>
<dbReference type="OrthoDB" id="2423195at2759"/>
<sequence length="2059" mass="230997">MSERKRRWNRLAGSIGHSPGPPPCKAPRCSPEPGPSWRLEEEDREPSPLAALERLCLHPQPKQLLAFFATHDYALARVLGSPGLHPGEVYALLRAIRHGLEGRPSVARQEAQPMLSLVLQPPFLLQSLLGFIAHLESFCGQEGPRLQEVTGDTVAALHHLLEASPGHAHTLLCYPLDLLGATLGRLQSRGFRFTWVTQKQLWDTKGLLDKAFATLRGPRGAQPESPANQEDFRLIPVFPTPEDIFLEPMRRLKANVLSGRYPSDQAYLDTHFRLLREDLVRPLREGISSRFALRSLFSDSKKPAGELRLYRNVQLVGVGTSPAGVIFLAEFRCSRRSHAATASSKHLLSGSLVCLFSEDGSHVLFGTVAGTTGTSLRPGAVWLDFRQSHARLLSHVGTTTFTMVESPAFFEAYRHVLAGLQELEPSSPVPFSCYLVRCSREVFRPFYLEAEGATLDLRALHGLKGKADPLAPASRPVAAPASSTCEDRAQVEEVPLVDVSAVSPLSAHIWTPRVFPLLDESQLSAIRMALSTEFALIQGPPGTGKTFIGLKLLEILLDNQALWNQDRAPCLVVCYTNHALDQFLEGILEFLPSGVVRVGGRSRSEKVMACSLKNLRKKYLSGFLMTSDKKHFGWVSPSQGGGMDGGEAGDGHSSCGVTQLLARGWRWSSTHHAQFSQYHRDERWLDDDDGVLRTKSWCLAGPLGGNSLTLCPRKGGRSQGGSRREEVESGQGASLGGGHRVQHHPHPRAASWKEGPGGCFWEPPPPQGCLPPSTTAGCREAPGWLPPFLSFPPPSSAQPHFSLSSRTPQAWLLGFLAGGGTMTNEEVATVHNVWSLRPKDRWRLYRRWVAAYEVKLKAALAEEMKHYEKEAAQLEELSFQEDLRILRQSRVIGMTTTGAAKYRKLLQSVGPPIVIVEEAAEILEAHVLTSLSSSCKHLILIGDHQQLRPKPAHYTLEKKYGLGISLFERMVNNRLPHVQLLYQHRMRPEISQLLVPCFYKELHDHQAVLKYENIKGVERNVFFVQHGEEESPSADTESYSNPHEATFLVSLAKYLLKQGYGPSQINILTPYHGQVMRIRALLLQAEMENVSAHAVDDFQGEENDIVLLSLVRSNRQGSIGFLRDKNRLCVALSRAKKGFYCIGNLEVLSACSPLWKRMVGLLKAKDLLGEELVLMCQNHPETKTAVKDSEGFSQLPDGGCTLECQVRLECGHPCGRHCHPTDRDHRRHVCKFPCGKTLCELNHQCPRKCSMPCGPCKVPVQKVISKCGHSQTLPCHLPAAAWVCKEPCQQLLKCSHPCPLHCGEDCRAARCKQRVEVSLSCAHVTQTECFRQGEPLRCHVKCEQKLDCGHMCQGSCSDCLQGRLHTECRKKCTRVLLCSHTCQGSCCENCPPCRKKCQSRCSHSRCDRHCGQVCFPCKQPCSWRCKHYRCTQRCWEVCNRPRCNEPCPRTLKCKHPCVGLCGEPCPPKCRVCHRDELTEVFFGSEDELDARFVFLEDCHHILEVGGLDRWMDGEPGPGGAQQIQQKVCPRCSIPIQRNPRYSNILKTTQQRIEEVKRMVQGTEEELQERRAQLRRLLMESKASSCFAPTALAGKIQESASLQDLKDCENTVSFLLCLQRLKEQSATCTEERRACLKEEIGQVESWLLCRRQEGPAFTTQQLRECRGEVKRISYLANVFQRLSLWEKSHSTSSQEAVATVAEVWGMLSGKRLFTEAQEELLRPLLETLEQLLPDSGPRLSEAEKVSILEAMRFGRGQWYMCPQGHFYTVGQCGRPMEESKCPECGAAIGGHNHRLRSDNISADPTQGFRDRGRAEGRPLTNIAASMAPSDHLPVPTATAIMPPCLPGGSPSQASDSLGEAGGSPYYCSVSQTHLPPVGTPTGPCRCSGSEPEGTLEEQQQEEEEEEKEKEEEEGEEREEEEEEVEAEEEKEEEEGEEREEEKEEVEVEAEEEKEKEEEEMEAKEEDEQEEEEREQEVQQEEEEEEKEKVEEGEEREEEEEEEKEKEEVEAEEKKEMEAKEEEEEEREQEVQQEEEAEEEKEEEEGEEREEEKEDEEEKKR</sequence>
<dbReference type="GO" id="GO:0004386">
    <property type="term" value="F:helicase activity"/>
    <property type="evidence" value="ECO:0007669"/>
    <property type="project" value="InterPro"/>
</dbReference>
<keyword evidence="8" id="KW-0175">Coiled coil</keyword>
<name>A0A9Q0Y0J9_9SAUR</name>
<dbReference type="Proteomes" id="UP001142489">
    <property type="component" value="Unassembled WGS sequence"/>
</dbReference>
<dbReference type="SMART" id="SM00438">
    <property type="entry name" value="ZnF_NFX"/>
    <property type="match status" value="6"/>
</dbReference>
<feature type="compositionally biased region" description="Acidic residues" evidence="9">
    <location>
        <begin position="2017"/>
        <end position="2059"/>
    </location>
</feature>
<feature type="region of interest" description="Disordered" evidence="9">
    <location>
        <begin position="710"/>
        <end position="752"/>
    </location>
</feature>
<dbReference type="PANTHER" id="PTHR10887">
    <property type="entry name" value="DNA2/NAM7 HELICASE FAMILY"/>
    <property type="match status" value="1"/>
</dbReference>
<dbReference type="InterPro" id="IPR057373">
    <property type="entry name" value="ZNFX1"/>
</dbReference>
<feature type="compositionally biased region" description="Pro residues" evidence="9">
    <location>
        <begin position="19"/>
        <end position="34"/>
    </location>
</feature>
<keyword evidence="3" id="KW-0479">Metal-binding</keyword>
<evidence type="ECO:0000256" key="8">
    <source>
        <dbReference type="SAM" id="Coils"/>
    </source>
</evidence>
<dbReference type="GO" id="GO:0008270">
    <property type="term" value="F:zinc ion binding"/>
    <property type="evidence" value="ECO:0007669"/>
    <property type="project" value="UniProtKB-KW"/>
</dbReference>
<dbReference type="PROSITE" id="PS51981">
    <property type="entry name" value="ZF_RZ"/>
    <property type="match status" value="1"/>
</dbReference>
<feature type="domain" description="RZ-type" evidence="10">
    <location>
        <begin position="1738"/>
        <end position="1813"/>
    </location>
</feature>
<dbReference type="SUPFAM" id="SSF52540">
    <property type="entry name" value="P-loop containing nucleoside triphosphate hydrolases"/>
    <property type="match status" value="1"/>
</dbReference>
<organism evidence="11 12">
    <name type="scientific">Phrynocephalus forsythii</name>
    <dbReference type="NCBI Taxonomy" id="171643"/>
    <lineage>
        <taxon>Eukaryota</taxon>
        <taxon>Metazoa</taxon>
        <taxon>Chordata</taxon>
        <taxon>Craniata</taxon>
        <taxon>Vertebrata</taxon>
        <taxon>Euteleostomi</taxon>
        <taxon>Lepidosauria</taxon>
        <taxon>Squamata</taxon>
        <taxon>Bifurcata</taxon>
        <taxon>Unidentata</taxon>
        <taxon>Episquamata</taxon>
        <taxon>Toxicofera</taxon>
        <taxon>Iguania</taxon>
        <taxon>Acrodonta</taxon>
        <taxon>Agamidae</taxon>
        <taxon>Agaminae</taxon>
        <taxon>Phrynocephalus</taxon>
    </lineage>
</organism>
<keyword evidence="2" id="KW-0963">Cytoplasm</keyword>
<dbReference type="GO" id="GO:0005737">
    <property type="term" value="C:cytoplasm"/>
    <property type="evidence" value="ECO:0007669"/>
    <property type="project" value="UniProtKB-SubCell"/>
</dbReference>
<keyword evidence="12" id="KW-1185">Reference proteome</keyword>
<dbReference type="Pfam" id="PF13086">
    <property type="entry name" value="AAA_11"/>
    <property type="match status" value="2"/>
</dbReference>
<feature type="compositionally biased region" description="Acidic residues" evidence="9">
    <location>
        <begin position="1892"/>
        <end position="2009"/>
    </location>
</feature>
<evidence type="ECO:0000256" key="3">
    <source>
        <dbReference type="ARBA" id="ARBA00022723"/>
    </source>
</evidence>
<dbReference type="InterPro" id="IPR041679">
    <property type="entry name" value="DNA2/NAM7-like_C"/>
</dbReference>
<comment type="subcellular location">
    <subcellularLocation>
        <location evidence="1">Cytoplasm</location>
    </subcellularLocation>
</comment>
<keyword evidence="4" id="KW-0677">Repeat</keyword>
<evidence type="ECO:0000313" key="12">
    <source>
        <dbReference type="Proteomes" id="UP001142489"/>
    </source>
</evidence>
<keyword evidence="5" id="KW-0863">Zinc-finger</keyword>
<evidence type="ECO:0000256" key="7">
    <source>
        <dbReference type="ARBA" id="ARBA00022859"/>
    </source>
</evidence>
<feature type="coiled-coil region" evidence="8">
    <location>
        <begin position="1545"/>
        <end position="1583"/>
    </location>
</feature>